<dbReference type="InterPro" id="IPR050950">
    <property type="entry name" value="HTH-type_LysR_regulators"/>
</dbReference>
<gene>
    <name evidence="6" type="ordered locus">Reut_B5397</name>
</gene>
<dbReference type="InterPro" id="IPR005119">
    <property type="entry name" value="LysR_subst-bd"/>
</dbReference>
<dbReference type="EMBL" id="CP000091">
    <property type="protein sequence ID" value="AAZ64742.1"/>
    <property type="molecule type" value="Genomic_DNA"/>
</dbReference>
<dbReference type="STRING" id="264198.Reut_B5397"/>
<dbReference type="SUPFAM" id="SSF46785">
    <property type="entry name" value="Winged helix' DNA-binding domain"/>
    <property type="match status" value="1"/>
</dbReference>
<dbReference type="Gene3D" id="1.10.10.10">
    <property type="entry name" value="Winged helix-like DNA-binding domain superfamily/Winged helix DNA-binding domain"/>
    <property type="match status" value="1"/>
</dbReference>
<feature type="domain" description="HTH lysR-type" evidence="5">
    <location>
        <begin position="1"/>
        <end position="60"/>
    </location>
</feature>
<dbReference type="DNASU" id="3612463"/>
<evidence type="ECO:0000313" key="6">
    <source>
        <dbReference type="EMBL" id="AAZ64742.1"/>
    </source>
</evidence>
<dbReference type="eggNOG" id="COG0583">
    <property type="taxonomic scope" value="Bacteria"/>
</dbReference>
<dbReference type="InterPro" id="IPR036388">
    <property type="entry name" value="WH-like_DNA-bd_sf"/>
</dbReference>
<dbReference type="KEGG" id="reu:Reut_B5397"/>
<dbReference type="CDD" id="cd08440">
    <property type="entry name" value="PBP2_LTTR_like_4"/>
    <property type="match status" value="1"/>
</dbReference>
<dbReference type="InterPro" id="IPR036390">
    <property type="entry name" value="WH_DNA-bd_sf"/>
</dbReference>
<name>Q46Q42_CUPPJ</name>
<proteinExistence type="inferred from homology"/>
<dbReference type="InterPro" id="IPR000847">
    <property type="entry name" value="LysR_HTH_N"/>
</dbReference>
<dbReference type="SUPFAM" id="SSF53850">
    <property type="entry name" value="Periplasmic binding protein-like II"/>
    <property type="match status" value="1"/>
</dbReference>
<reference evidence="6" key="1">
    <citation type="submission" date="2005-08" db="EMBL/GenBank/DDBJ databases">
        <title>Complete sequence of chromosome 2 of Ralstonia eutropha JMP134.</title>
        <authorList>
            <person name="Copeland A."/>
            <person name="Lucas S."/>
            <person name="Lapidus A."/>
            <person name="Barry K."/>
            <person name="Detter J.C."/>
            <person name="Glavina T."/>
            <person name="Hammon N."/>
            <person name="Israni S."/>
            <person name="Pitluck S."/>
            <person name="Goltsman E."/>
            <person name="Martinez M."/>
            <person name="Schmutz J."/>
            <person name="Larimer F."/>
            <person name="Land M."/>
            <person name="Lykidis A."/>
            <person name="Richardson P."/>
        </authorList>
    </citation>
    <scope>NUCLEOTIDE SEQUENCE [LARGE SCALE GENOMIC DNA]</scope>
    <source>
        <strain evidence="6">JMP134</strain>
    </source>
</reference>
<organism evidence="6">
    <name type="scientific">Cupriavidus pinatubonensis (strain JMP 134 / LMG 1197)</name>
    <name type="common">Cupriavidus necator (strain JMP 134)</name>
    <dbReference type="NCBI Taxonomy" id="264198"/>
    <lineage>
        <taxon>Bacteria</taxon>
        <taxon>Pseudomonadati</taxon>
        <taxon>Pseudomonadota</taxon>
        <taxon>Betaproteobacteria</taxon>
        <taxon>Burkholderiales</taxon>
        <taxon>Burkholderiaceae</taxon>
        <taxon>Cupriavidus</taxon>
    </lineage>
</organism>
<dbReference type="PANTHER" id="PTHR30419:SF30">
    <property type="entry name" value="LYSR FAMILY TRANSCRIPTIONAL REGULATOR"/>
    <property type="match status" value="1"/>
</dbReference>
<dbReference type="PROSITE" id="PS50931">
    <property type="entry name" value="HTH_LYSR"/>
    <property type="match status" value="1"/>
</dbReference>
<dbReference type="GO" id="GO:0005829">
    <property type="term" value="C:cytosol"/>
    <property type="evidence" value="ECO:0007669"/>
    <property type="project" value="TreeGrafter"/>
</dbReference>
<dbReference type="AlphaFoldDB" id="Q46Q42"/>
<dbReference type="GO" id="GO:0003700">
    <property type="term" value="F:DNA-binding transcription factor activity"/>
    <property type="evidence" value="ECO:0007669"/>
    <property type="project" value="InterPro"/>
</dbReference>
<dbReference type="GO" id="GO:0003677">
    <property type="term" value="F:DNA binding"/>
    <property type="evidence" value="ECO:0007669"/>
    <property type="project" value="UniProtKB-KW"/>
</dbReference>
<accession>Q46Q42</accession>
<evidence type="ECO:0000259" key="5">
    <source>
        <dbReference type="PROSITE" id="PS50931"/>
    </source>
</evidence>
<dbReference type="OrthoDB" id="646694at2"/>
<keyword evidence="2" id="KW-0805">Transcription regulation</keyword>
<comment type="similarity">
    <text evidence="1">Belongs to the LysR transcriptional regulatory family.</text>
</comment>
<evidence type="ECO:0000256" key="1">
    <source>
        <dbReference type="ARBA" id="ARBA00009437"/>
    </source>
</evidence>
<keyword evidence="4" id="KW-0804">Transcription</keyword>
<keyword evidence="3" id="KW-0238">DNA-binding</keyword>
<evidence type="ECO:0000256" key="2">
    <source>
        <dbReference type="ARBA" id="ARBA00023015"/>
    </source>
</evidence>
<evidence type="ECO:0000256" key="3">
    <source>
        <dbReference type="ARBA" id="ARBA00023125"/>
    </source>
</evidence>
<dbReference type="Pfam" id="PF03466">
    <property type="entry name" value="LysR_substrate"/>
    <property type="match status" value="1"/>
</dbReference>
<evidence type="ECO:0000256" key="4">
    <source>
        <dbReference type="ARBA" id="ARBA00023163"/>
    </source>
</evidence>
<dbReference type="PANTHER" id="PTHR30419">
    <property type="entry name" value="HTH-TYPE TRANSCRIPTIONAL REGULATOR YBHD"/>
    <property type="match status" value="1"/>
</dbReference>
<dbReference type="Pfam" id="PF00126">
    <property type="entry name" value="HTH_1"/>
    <property type="match status" value="1"/>
</dbReference>
<dbReference type="FunFam" id="1.10.10.10:FF:000001">
    <property type="entry name" value="LysR family transcriptional regulator"/>
    <property type="match status" value="1"/>
</dbReference>
<dbReference type="Gene3D" id="3.40.190.290">
    <property type="match status" value="1"/>
</dbReference>
<dbReference type="PRINTS" id="PR00039">
    <property type="entry name" value="HTHLYSR"/>
</dbReference>
<sequence length="297" mass="32844">MNLSVKHLRAFVALATHRNFTRAARACHLSQSAFSALVQTLEEQAGSRLFERTTRHVELSADGMRFEETARRLLGDFEAAFEDLRAHAERRKGRVSIAALPSIAGGDLPPLLAAFRQRYPGIALELFDQLADGCIDLVRRGRADFALAPAPVQDDDLRVEPLVHDTFHLVCPTTHVLARKRRITPQMLAGQPFIHLSRTSSVRQHLDAALHPLKLSSVMEVEHLATVAALVQAGLGVSVVPSLALFQFQRDGLAVRPLQMPSLVRDICLVRLRDRGDSAAAAAMIDCLHVHYGRRRT</sequence>
<dbReference type="HOGENOM" id="CLU_039613_6_0_4"/>
<protein>
    <submittedName>
        <fullName evidence="6">Regulatory protein, LysR:LysR, substrate-binding protein</fullName>
    </submittedName>
</protein>